<keyword evidence="2" id="KW-1185">Reference proteome</keyword>
<comment type="caution">
    <text evidence="1">The sequence shown here is derived from an EMBL/GenBank/DDBJ whole genome shotgun (WGS) entry which is preliminary data.</text>
</comment>
<dbReference type="AlphaFoldDB" id="A0A6N9HBB1"/>
<dbReference type="Proteomes" id="UP000448575">
    <property type="component" value="Unassembled WGS sequence"/>
</dbReference>
<proteinExistence type="predicted"/>
<reference evidence="1 2" key="1">
    <citation type="submission" date="2019-12" db="EMBL/GenBank/DDBJ databases">
        <title>Novel species isolated from a subtropical stream in China.</title>
        <authorList>
            <person name="Lu H."/>
        </authorList>
    </citation>
    <scope>NUCLEOTIDE SEQUENCE [LARGE SCALE GENOMIC DNA]</scope>
    <source>
        <strain evidence="1 2">DS3</strain>
    </source>
</reference>
<name>A0A6N9HBB1_9BURK</name>
<sequence length="133" mass="14760">MSWREQGIPLLPGLDIEEIRSLAKMGHISLSADVELLYFLCGGMPRGTVDGNWFELWPLERLLHDAKNFPYSLLPFAEGFLSAQLYCLRFEDASSASVHMDFSFDGNSTNEVAPSLDAMCGMLLEDPSALCLP</sequence>
<evidence type="ECO:0000313" key="2">
    <source>
        <dbReference type="Proteomes" id="UP000448575"/>
    </source>
</evidence>
<organism evidence="1 2">
    <name type="scientific">Pseudoduganella guangdongensis</name>
    <dbReference type="NCBI Taxonomy" id="2692179"/>
    <lineage>
        <taxon>Bacteria</taxon>
        <taxon>Pseudomonadati</taxon>
        <taxon>Pseudomonadota</taxon>
        <taxon>Betaproteobacteria</taxon>
        <taxon>Burkholderiales</taxon>
        <taxon>Oxalobacteraceae</taxon>
        <taxon>Telluria group</taxon>
        <taxon>Pseudoduganella</taxon>
    </lineage>
</organism>
<evidence type="ECO:0000313" key="1">
    <source>
        <dbReference type="EMBL" id="MYN00831.1"/>
    </source>
</evidence>
<protein>
    <recommendedName>
        <fullName evidence="3">SMI1/KNR4 family protein</fullName>
    </recommendedName>
</protein>
<gene>
    <name evidence="1" type="ORF">GTP41_01835</name>
</gene>
<accession>A0A6N9HBB1</accession>
<dbReference type="RefSeq" id="WP_161023835.1">
    <property type="nucleotide sequence ID" value="NZ_WWCJ01000001.1"/>
</dbReference>
<dbReference type="EMBL" id="WWCJ01000001">
    <property type="protein sequence ID" value="MYN00831.1"/>
    <property type="molecule type" value="Genomic_DNA"/>
</dbReference>
<evidence type="ECO:0008006" key="3">
    <source>
        <dbReference type="Google" id="ProtNLM"/>
    </source>
</evidence>